<dbReference type="InterPro" id="IPR022791">
    <property type="entry name" value="L-PG_synthase/AglD"/>
</dbReference>
<evidence type="ECO:0000256" key="1">
    <source>
        <dbReference type="ARBA" id="ARBA00004651"/>
    </source>
</evidence>
<feature type="transmembrane region" description="Helical" evidence="6">
    <location>
        <begin position="60"/>
        <end position="81"/>
    </location>
</feature>
<feature type="transmembrane region" description="Helical" evidence="6">
    <location>
        <begin position="248"/>
        <end position="274"/>
    </location>
</feature>
<evidence type="ECO:0000256" key="2">
    <source>
        <dbReference type="ARBA" id="ARBA00022475"/>
    </source>
</evidence>
<comment type="caution">
    <text evidence="7">The sequence shown here is derived from an EMBL/GenBank/DDBJ whole genome shotgun (WGS) entry which is preliminary data.</text>
</comment>
<dbReference type="EMBL" id="QOVF01000001">
    <property type="protein sequence ID" value="KAA0695953.1"/>
    <property type="molecule type" value="Genomic_DNA"/>
</dbReference>
<feature type="transmembrane region" description="Helical" evidence="6">
    <location>
        <begin position="172"/>
        <end position="195"/>
    </location>
</feature>
<keyword evidence="3 6" id="KW-0812">Transmembrane</keyword>
<feature type="transmembrane region" description="Helical" evidence="6">
    <location>
        <begin position="215"/>
        <end position="236"/>
    </location>
</feature>
<dbReference type="PANTHER" id="PTHR39087">
    <property type="entry name" value="UPF0104 MEMBRANE PROTEIN MJ1595"/>
    <property type="match status" value="1"/>
</dbReference>
<organism evidence="7 8">
    <name type="scientific">Halopseudomonas laoshanensis</name>
    <dbReference type="NCBI Taxonomy" id="2268758"/>
    <lineage>
        <taxon>Bacteria</taxon>
        <taxon>Pseudomonadati</taxon>
        <taxon>Pseudomonadota</taxon>
        <taxon>Gammaproteobacteria</taxon>
        <taxon>Pseudomonadales</taxon>
        <taxon>Pseudomonadaceae</taxon>
        <taxon>Halopseudomonas</taxon>
    </lineage>
</organism>
<evidence type="ECO:0000313" key="7">
    <source>
        <dbReference type="EMBL" id="KAA0695953.1"/>
    </source>
</evidence>
<feature type="transmembrane region" description="Helical" evidence="6">
    <location>
        <begin position="93"/>
        <end position="117"/>
    </location>
</feature>
<dbReference type="PANTHER" id="PTHR39087:SF2">
    <property type="entry name" value="UPF0104 MEMBRANE PROTEIN MJ1595"/>
    <property type="match status" value="1"/>
</dbReference>
<reference evidence="7 8" key="1">
    <citation type="submission" date="2018-07" db="EMBL/GenBank/DDBJ databases">
        <title>Pseudomonas laoshanensis sp. nov., isolated from soil.</title>
        <authorList>
            <person name="Sun J."/>
            <person name="Yu L."/>
            <person name="Wang M."/>
            <person name="Zhang C."/>
        </authorList>
    </citation>
    <scope>NUCLEOTIDE SEQUENCE [LARGE SCALE GENOMIC DNA]</scope>
    <source>
        <strain evidence="7 8">Y22</strain>
    </source>
</reference>
<evidence type="ECO:0000256" key="5">
    <source>
        <dbReference type="ARBA" id="ARBA00023136"/>
    </source>
</evidence>
<dbReference type="AlphaFoldDB" id="A0A7V7KWU6"/>
<name>A0A7V7KWU6_9GAMM</name>
<evidence type="ECO:0000256" key="3">
    <source>
        <dbReference type="ARBA" id="ARBA00022692"/>
    </source>
</evidence>
<dbReference type="OrthoDB" id="5998304at2"/>
<dbReference type="Proteomes" id="UP000463138">
    <property type="component" value="Unassembled WGS sequence"/>
</dbReference>
<sequence length="330" mass="36379">MSNADQSAAPSPKRSWWFWAKRILTWCFFIAVPVLLFYLARNVDWAEVITTLRDYPLSTLAIGALIALVSYATYSCFDLLGRAYTGHAMRIREVLPVTFVCYAFNLNMGAIVGGVALRYRLYSRYGLDVPTITRVMSLSMVTNWLGYILLAGSLFSLGLLKLPNSWEIGQTGLRLIGIALLLVAIGYLLACGLSTRRSWHIRGHEIVLPPLKFALLQAALGAANWSLMALLIFLLLPEGVFYPSILAILMVSSIAGVITHIPAGLGVIEVVFIALLQHQVPQSEIMAALVGYRALYFLFPLALACVVYLALERQARTRQHDGSGAEPENS</sequence>
<keyword evidence="5 6" id="KW-0472">Membrane</keyword>
<dbReference type="Pfam" id="PF03706">
    <property type="entry name" value="LPG_synthase_TM"/>
    <property type="match status" value="1"/>
</dbReference>
<evidence type="ECO:0000256" key="6">
    <source>
        <dbReference type="SAM" id="Phobius"/>
    </source>
</evidence>
<keyword evidence="8" id="KW-1185">Reference proteome</keyword>
<evidence type="ECO:0000256" key="4">
    <source>
        <dbReference type="ARBA" id="ARBA00022989"/>
    </source>
</evidence>
<keyword evidence="2" id="KW-1003">Cell membrane</keyword>
<feature type="transmembrane region" description="Helical" evidence="6">
    <location>
        <begin position="23"/>
        <end position="40"/>
    </location>
</feature>
<dbReference type="RefSeq" id="WP_149330953.1">
    <property type="nucleotide sequence ID" value="NZ_QOVF01000001.1"/>
</dbReference>
<feature type="transmembrane region" description="Helical" evidence="6">
    <location>
        <begin position="294"/>
        <end position="311"/>
    </location>
</feature>
<dbReference type="GO" id="GO:0005886">
    <property type="term" value="C:plasma membrane"/>
    <property type="evidence" value="ECO:0007669"/>
    <property type="project" value="UniProtKB-SubCell"/>
</dbReference>
<comment type="subcellular location">
    <subcellularLocation>
        <location evidence="1">Cell membrane</location>
        <topology evidence="1">Multi-pass membrane protein</topology>
    </subcellularLocation>
</comment>
<proteinExistence type="predicted"/>
<feature type="transmembrane region" description="Helical" evidence="6">
    <location>
        <begin position="137"/>
        <end position="160"/>
    </location>
</feature>
<gene>
    <name evidence="7" type="ORF">DT594_00880</name>
</gene>
<keyword evidence="4 6" id="KW-1133">Transmembrane helix</keyword>
<protein>
    <submittedName>
        <fullName evidence="7">UPF0104 family protein</fullName>
    </submittedName>
</protein>
<accession>A0A7V7KWU6</accession>
<evidence type="ECO:0000313" key="8">
    <source>
        <dbReference type="Proteomes" id="UP000463138"/>
    </source>
</evidence>